<dbReference type="EMBL" id="JAGKQM010000014">
    <property type="protein sequence ID" value="KAH0883550.1"/>
    <property type="molecule type" value="Genomic_DNA"/>
</dbReference>
<evidence type="ECO:0000313" key="11">
    <source>
        <dbReference type="Proteomes" id="UP000824890"/>
    </source>
</evidence>
<evidence type="ECO:0000256" key="8">
    <source>
        <dbReference type="SAM" id="MobiDB-lite"/>
    </source>
</evidence>
<dbReference type="SUPFAM" id="SSF52540">
    <property type="entry name" value="P-loop containing nucleoside triphosphate hydrolases"/>
    <property type="match status" value="1"/>
</dbReference>
<evidence type="ECO:0000256" key="4">
    <source>
        <dbReference type="ARBA" id="ARBA00022705"/>
    </source>
</evidence>
<dbReference type="Gene3D" id="1.10.10.10">
    <property type="entry name" value="Winged helix-like DNA-binding domain superfamily/Winged helix DNA-binding domain"/>
    <property type="match status" value="1"/>
</dbReference>
<keyword evidence="5" id="KW-0539">Nucleus</keyword>
<feature type="domain" description="Cdc6 C-terminal" evidence="9">
    <location>
        <begin position="375"/>
        <end position="454"/>
    </location>
</feature>
<evidence type="ECO:0000313" key="10">
    <source>
        <dbReference type="EMBL" id="KAH0883550.1"/>
    </source>
</evidence>
<reference evidence="10 11" key="1">
    <citation type="submission" date="2021-05" db="EMBL/GenBank/DDBJ databases">
        <title>Genome Assembly of Synthetic Allotetraploid Brassica napus Reveals Homoeologous Exchanges between Subgenomes.</title>
        <authorList>
            <person name="Davis J.T."/>
        </authorList>
    </citation>
    <scope>NUCLEOTIDE SEQUENCE [LARGE SCALE GENOMIC DNA]</scope>
    <source>
        <strain evidence="11">cv. Da-Ae</strain>
        <tissue evidence="10">Seedling</tissue>
    </source>
</reference>
<keyword evidence="6" id="KW-0131">Cell cycle</keyword>
<dbReference type="Pfam" id="PF13401">
    <property type="entry name" value="AAA_22"/>
    <property type="match status" value="1"/>
</dbReference>
<evidence type="ECO:0000256" key="6">
    <source>
        <dbReference type="ARBA" id="ARBA00023306"/>
    </source>
</evidence>
<dbReference type="CDD" id="cd00009">
    <property type="entry name" value="AAA"/>
    <property type="match status" value="1"/>
</dbReference>
<organism evidence="10 11">
    <name type="scientific">Brassica napus</name>
    <name type="common">Rape</name>
    <dbReference type="NCBI Taxonomy" id="3708"/>
    <lineage>
        <taxon>Eukaryota</taxon>
        <taxon>Viridiplantae</taxon>
        <taxon>Streptophyta</taxon>
        <taxon>Embryophyta</taxon>
        <taxon>Tracheophyta</taxon>
        <taxon>Spermatophyta</taxon>
        <taxon>Magnoliopsida</taxon>
        <taxon>eudicotyledons</taxon>
        <taxon>Gunneridae</taxon>
        <taxon>Pentapetalae</taxon>
        <taxon>rosids</taxon>
        <taxon>malvids</taxon>
        <taxon>Brassicales</taxon>
        <taxon>Brassicaceae</taxon>
        <taxon>Brassiceae</taxon>
        <taxon>Brassica</taxon>
    </lineage>
</organism>
<dbReference type="Gene3D" id="1.10.8.60">
    <property type="match status" value="1"/>
</dbReference>
<dbReference type="Proteomes" id="UP000824890">
    <property type="component" value="Unassembled WGS sequence"/>
</dbReference>
<evidence type="ECO:0000256" key="5">
    <source>
        <dbReference type="ARBA" id="ARBA00023242"/>
    </source>
</evidence>
<comment type="subcellular location">
    <subcellularLocation>
        <location evidence="1">Nucleus</location>
    </subcellularLocation>
</comment>
<dbReference type="Pfam" id="PF22606">
    <property type="entry name" value="Cdc6-ORC-like_ATPase_lid"/>
    <property type="match status" value="1"/>
</dbReference>
<dbReference type="PANTHER" id="PTHR10763:SF26">
    <property type="entry name" value="CELL DIVISION CONTROL PROTEIN 6 HOMOLOG"/>
    <property type="match status" value="1"/>
</dbReference>
<dbReference type="InterPro" id="IPR036388">
    <property type="entry name" value="WH-like_DNA-bd_sf"/>
</dbReference>
<evidence type="ECO:0000259" key="9">
    <source>
        <dbReference type="SMART" id="SM01074"/>
    </source>
</evidence>
<evidence type="ECO:0000256" key="3">
    <source>
        <dbReference type="ARBA" id="ARBA00022618"/>
    </source>
</evidence>
<proteinExistence type="inferred from homology"/>
<dbReference type="InterPro" id="IPR016314">
    <property type="entry name" value="Cdc6/18"/>
</dbReference>
<dbReference type="PIRSF" id="PIRSF001767">
    <property type="entry name" value="Cdc6"/>
    <property type="match status" value="1"/>
</dbReference>
<dbReference type="SUPFAM" id="SSF46785">
    <property type="entry name" value="Winged helix' DNA-binding domain"/>
    <property type="match status" value="1"/>
</dbReference>
<dbReference type="InterPro" id="IPR015163">
    <property type="entry name" value="Cdc6_C"/>
</dbReference>
<sequence>MPTIAGPSLSPHKRIVAARSENTGCPRSAEDITPRKRKLRSDSAAAVPTPIKRKSPRRCALMAEVEEEPNGMLETQFDCLDGKSKWNPRDDDQMKAVKEALHVSTAPSTVVCREDEQRRALEFVKGCMEQNKAGSLYICGCPGTGKSLSMEKLRLQAEDWAKQEGLPCLETVSVNCMSLTKTTDIFSKVRPCAIQIPPSSWLIIADEMDYLITRDRRVLHELFMLTTLPLSRCILIGVANAIDLADRFLPKLKSLNCKPLVVTFRAYSMQQIVRILQERLVELPYVAFQPKALELCARKVSAASGDMRKALSVCRSALEILETEVKGSTDEEPQIPVPEDQMVKMDHMVAALAKTFKSPVVDTIQSLPQHQQIIVCSAAKAFRGSKKDRTTAELNNLYMEICKSSMITPAGITEFTNMCTVLNDQGILKLSQARNDKLKRVSLRVDEADITFALKEIRFFRNCLL</sequence>
<dbReference type="InterPro" id="IPR054425">
    <property type="entry name" value="Cdc6_ORC1-like_ATPase_lid"/>
</dbReference>
<evidence type="ECO:0000256" key="7">
    <source>
        <dbReference type="PIRNR" id="PIRNR001767"/>
    </source>
</evidence>
<dbReference type="Gene3D" id="3.40.50.300">
    <property type="entry name" value="P-loop containing nucleotide triphosphate hydrolases"/>
    <property type="match status" value="2"/>
</dbReference>
<dbReference type="InterPro" id="IPR049945">
    <property type="entry name" value="AAA_22"/>
</dbReference>
<keyword evidence="3" id="KW-0132">Cell division</keyword>
<protein>
    <recommendedName>
        <fullName evidence="7">Cell division control protein</fullName>
    </recommendedName>
</protein>
<keyword evidence="11" id="KW-1185">Reference proteome</keyword>
<accession>A0ABQ7ZTI9</accession>
<dbReference type="Pfam" id="PF09079">
    <property type="entry name" value="WHD_Cdc6"/>
    <property type="match status" value="1"/>
</dbReference>
<dbReference type="InterPro" id="IPR036390">
    <property type="entry name" value="WH_DNA-bd_sf"/>
</dbReference>
<evidence type="ECO:0000256" key="1">
    <source>
        <dbReference type="ARBA" id="ARBA00004123"/>
    </source>
</evidence>
<name>A0ABQ7ZTI9_BRANA</name>
<dbReference type="CDD" id="cd08768">
    <property type="entry name" value="Cdc6_C"/>
    <property type="match status" value="1"/>
</dbReference>
<keyword evidence="4" id="KW-0235">DNA replication</keyword>
<comment type="caution">
    <text evidence="10">The sequence shown here is derived from an EMBL/GenBank/DDBJ whole genome shotgun (WGS) entry which is preliminary data.</text>
</comment>
<dbReference type="SMART" id="SM01074">
    <property type="entry name" value="Cdc6_C"/>
    <property type="match status" value="1"/>
</dbReference>
<comment type="similarity">
    <text evidence="2 7">Belongs to the CDC6/cdc18 family.</text>
</comment>
<gene>
    <name evidence="10" type="ORF">HID58_059646</name>
</gene>
<feature type="region of interest" description="Disordered" evidence="8">
    <location>
        <begin position="18"/>
        <end position="52"/>
    </location>
</feature>
<dbReference type="PANTHER" id="PTHR10763">
    <property type="entry name" value="CELL DIVISION CONTROL PROTEIN 6-RELATED"/>
    <property type="match status" value="1"/>
</dbReference>
<evidence type="ECO:0000256" key="2">
    <source>
        <dbReference type="ARBA" id="ARBA00006184"/>
    </source>
</evidence>
<dbReference type="InterPro" id="IPR027417">
    <property type="entry name" value="P-loop_NTPase"/>
</dbReference>
<dbReference type="InterPro" id="IPR050311">
    <property type="entry name" value="ORC1/CDC6"/>
</dbReference>